<organism evidence="2 3">
    <name type="scientific">Candidatus Nitrosymbiomonas proteolyticus</name>
    <dbReference type="NCBI Taxonomy" id="2608984"/>
    <lineage>
        <taxon>Bacteria</taxon>
        <taxon>Bacillati</taxon>
        <taxon>Armatimonadota</taxon>
        <taxon>Armatimonadota incertae sedis</taxon>
        <taxon>Candidatus Nitrosymbiomonas</taxon>
    </lineage>
</organism>
<dbReference type="AlphaFoldDB" id="A0A809RD86"/>
<sequence length="135" mass="15571">MAERVKDFLGAGWKFPPRLDSRGRIELVRQEQDVEEAIKIILLTRKGERPMRPEFGSDLHRLVFDPNDATSAGMAKRFVMEALARWEPRIEVTDVEAWADVADPGRLILSIHYQFLSTNSIRNLVFPYYVIPGEE</sequence>
<dbReference type="Gene3D" id="3.10.450.40">
    <property type="match status" value="1"/>
</dbReference>
<accession>A0A809RD86</accession>
<feature type="domain" description="IraD/Gp25-like" evidence="1">
    <location>
        <begin position="30"/>
        <end position="119"/>
    </location>
</feature>
<dbReference type="InterPro" id="IPR007048">
    <property type="entry name" value="IraD/Gp25-like"/>
</dbReference>
<reference evidence="2" key="1">
    <citation type="journal article" name="DNA Res.">
        <title>The physiological potential of anammox bacteria as revealed by their core genome structure.</title>
        <authorList>
            <person name="Okubo T."/>
            <person name="Toyoda A."/>
            <person name="Fukuhara K."/>
            <person name="Uchiyama I."/>
            <person name="Harigaya Y."/>
            <person name="Kuroiwa M."/>
            <person name="Suzuki T."/>
            <person name="Murakami Y."/>
            <person name="Suwa Y."/>
            <person name="Takami H."/>
        </authorList>
    </citation>
    <scope>NUCLEOTIDE SEQUENCE</scope>
    <source>
        <strain evidence="2">317325-2</strain>
    </source>
</reference>
<dbReference type="Proteomes" id="UP000662873">
    <property type="component" value="Chromosome"/>
</dbReference>
<evidence type="ECO:0000259" key="1">
    <source>
        <dbReference type="Pfam" id="PF04965"/>
    </source>
</evidence>
<dbReference type="EMBL" id="AP021858">
    <property type="protein sequence ID" value="BBO24608.1"/>
    <property type="molecule type" value="Genomic_DNA"/>
</dbReference>
<dbReference type="SUPFAM" id="SSF160719">
    <property type="entry name" value="gpW/gp25-like"/>
    <property type="match status" value="1"/>
</dbReference>
<gene>
    <name evidence="2" type="ORF">NPRO_22030</name>
</gene>
<evidence type="ECO:0000313" key="2">
    <source>
        <dbReference type="EMBL" id="BBO24608.1"/>
    </source>
</evidence>
<dbReference type="KEGG" id="npy:NPRO_22030"/>
<protein>
    <submittedName>
        <fullName evidence="2">Phage baseplate protein</fullName>
    </submittedName>
</protein>
<name>A0A809RD86_9BACT</name>
<proteinExistence type="predicted"/>
<evidence type="ECO:0000313" key="3">
    <source>
        <dbReference type="Proteomes" id="UP000662873"/>
    </source>
</evidence>
<dbReference type="Pfam" id="PF04965">
    <property type="entry name" value="GPW_gp25"/>
    <property type="match status" value="1"/>
</dbReference>